<evidence type="ECO:0000256" key="3">
    <source>
        <dbReference type="PROSITE-ProRule" id="PRU00023"/>
    </source>
</evidence>
<name>A2DEB8_TRIV3</name>
<feature type="compositionally biased region" description="Low complexity" evidence="4">
    <location>
        <begin position="1141"/>
        <end position="1153"/>
    </location>
</feature>
<keyword evidence="2 3" id="KW-0040">ANK repeat</keyword>
<dbReference type="InterPro" id="IPR036770">
    <property type="entry name" value="Ankyrin_rpt-contain_sf"/>
</dbReference>
<dbReference type="SMR" id="A2DEB8"/>
<dbReference type="EMBL" id="DS113191">
    <property type="protein sequence ID" value="EAY21336.1"/>
    <property type="molecule type" value="Genomic_DNA"/>
</dbReference>
<dbReference type="Proteomes" id="UP000001542">
    <property type="component" value="Unassembled WGS sequence"/>
</dbReference>
<feature type="repeat" description="ANK" evidence="3">
    <location>
        <begin position="810"/>
        <end position="842"/>
    </location>
</feature>
<feature type="repeat" description="ANK" evidence="3">
    <location>
        <begin position="654"/>
        <end position="686"/>
    </location>
</feature>
<feature type="repeat" description="ANK" evidence="3">
    <location>
        <begin position="716"/>
        <end position="748"/>
    </location>
</feature>
<reference evidence="5" key="1">
    <citation type="submission" date="2006-10" db="EMBL/GenBank/DDBJ databases">
        <authorList>
            <person name="Amadeo P."/>
            <person name="Zhao Q."/>
            <person name="Wortman J."/>
            <person name="Fraser-Liggett C."/>
            <person name="Carlton J."/>
        </authorList>
    </citation>
    <scope>NUCLEOTIDE SEQUENCE</scope>
    <source>
        <strain evidence="5">G3</strain>
    </source>
</reference>
<dbReference type="PRINTS" id="PR01415">
    <property type="entry name" value="ANKYRIN"/>
</dbReference>
<evidence type="ECO:0000256" key="2">
    <source>
        <dbReference type="ARBA" id="ARBA00023043"/>
    </source>
</evidence>
<dbReference type="InterPro" id="IPR002110">
    <property type="entry name" value="Ankyrin_rpt"/>
</dbReference>
<dbReference type="PANTHER" id="PTHR24198">
    <property type="entry name" value="ANKYRIN REPEAT AND PROTEIN KINASE DOMAIN-CONTAINING PROTEIN"/>
    <property type="match status" value="1"/>
</dbReference>
<dbReference type="SUPFAM" id="SSF48403">
    <property type="entry name" value="Ankyrin repeat"/>
    <property type="match status" value="4"/>
</dbReference>
<evidence type="ECO:0000256" key="4">
    <source>
        <dbReference type="SAM" id="MobiDB-lite"/>
    </source>
</evidence>
<dbReference type="PROSITE" id="PS50088">
    <property type="entry name" value="ANK_REPEAT"/>
    <property type="match status" value="6"/>
</dbReference>
<accession>A2DEB8</accession>
<protein>
    <submittedName>
        <fullName evidence="5">Uncharacterized protein</fullName>
    </submittedName>
</protein>
<evidence type="ECO:0000313" key="6">
    <source>
        <dbReference type="Proteomes" id="UP000001542"/>
    </source>
</evidence>
<dbReference type="PANTHER" id="PTHR24198:SF165">
    <property type="entry name" value="ANKYRIN REPEAT-CONTAINING PROTEIN-RELATED"/>
    <property type="match status" value="1"/>
</dbReference>
<dbReference type="VEuPathDB" id="TrichDB:TVAG_167110"/>
<keyword evidence="1" id="KW-0677">Repeat</keyword>
<evidence type="ECO:0000256" key="1">
    <source>
        <dbReference type="ARBA" id="ARBA00022737"/>
    </source>
</evidence>
<dbReference type="Gene3D" id="1.25.40.20">
    <property type="entry name" value="Ankyrin repeat-containing domain"/>
    <property type="match status" value="6"/>
</dbReference>
<feature type="compositionally biased region" description="Basic and acidic residues" evidence="4">
    <location>
        <begin position="1078"/>
        <end position="1089"/>
    </location>
</feature>
<feature type="compositionally biased region" description="Polar residues" evidence="4">
    <location>
        <begin position="1164"/>
        <end position="1181"/>
    </location>
</feature>
<dbReference type="KEGG" id="tva:5466884"/>
<dbReference type="InParanoid" id="A2DEB8"/>
<keyword evidence="6" id="KW-1185">Reference proteome</keyword>
<feature type="compositionally biased region" description="Basic residues" evidence="4">
    <location>
        <begin position="1090"/>
        <end position="1099"/>
    </location>
</feature>
<organism evidence="5 6">
    <name type="scientific">Trichomonas vaginalis (strain ATCC PRA-98 / G3)</name>
    <dbReference type="NCBI Taxonomy" id="412133"/>
    <lineage>
        <taxon>Eukaryota</taxon>
        <taxon>Metamonada</taxon>
        <taxon>Parabasalia</taxon>
        <taxon>Trichomonadida</taxon>
        <taxon>Trichomonadidae</taxon>
        <taxon>Trichomonas</taxon>
    </lineage>
</organism>
<dbReference type="STRING" id="5722.A2DEB8"/>
<feature type="repeat" description="ANK" evidence="3">
    <location>
        <begin position="117"/>
        <end position="149"/>
    </location>
</feature>
<reference evidence="5" key="2">
    <citation type="journal article" date="2007" name="Science">
        <title>Draft genome sequence of the sexually transmitted pathogen Trichomonas vaginalis.</title>
        <authorList>
            <person name="Carlton J.M."/>
            <person name="Hirt R.P."/>
            <person name="Silva J.C."/>
            <person name="Delcher A.L."/>
            <person name="Schatz M."/>
            <person name="Zhao Q."/>
            <person name="Wortman J.R."/>
            <person name="Bidwell S.L."/>
            <person name="Alsmark U.C.M."/>
            <person name="Besteiro S."/>
            <person name="Sicheritz-Ponten T."/>
            <person name="Noel C.J."/>
            <person name="Dacks J.B."/>
            <person name="Foster P.G."/>
            <person name="Simillion C."/>
            <person name="Van de Peer Y."/>
            <person name="Miranda-Saavedra D."/>
            <person name="Barton G.J."/>
            <person name="Westrop G.D."/>
            <person name="Mueller S."/>
            <person name="Dessi D."/>
            <person name="Fiori P.L."/>
            <person name="Ren Q."/>
            <person name="Paulsen I."/>
            <person name="Zhang H."/>
            <person name="Bastida-Corcuera F.D."/>
            <person name="Simoes-Barbosa A."/>
            <person name="Brown M.T."/>
            <person name="Hayes R.D."/>
            <person name="Mukherjee M."/>
            <person name="Okumura C.Y."/>
            <person name="Schneider R."/>
            <person name="Smith A.J."/>
            <person name="Vanacova S."/>
            <person name="Villalvazo M."/>
            <person name="Haas B.J."/>
            <person name="Pertea M."/>
            <person name="Feldblyum T.V."/>
            <person name="Utterback T.R."/>
            <person name="Shu C.L."/>
            <person name="Osoegawa K."/>
            <person name="de Jong P.J."/>
            <person name="Hrdy I."/>
            <person name="Horvathova L."/>
            <person name="Zubacova Z."/>
            <person name="Dolezal P."/>
            <person name="Malik S.B."/>
            <person name="Logsdon J.M. Jr."/>
            <person name="Henze K."/>
            <person name="Gupta A."/>
            <person name="Wang C.C."/>
            <person name="Dunne R.L."/>
            <person name="Upcroft J.A."/>
            <person name="Upcroft P."/>
            <person name="White O."/>
            <person name="Salzberg S.L."/>
            <person name="Tang P."/>
            <person name="Chiu C.-H."/>
            <person name="Lee Y.-S."/>
            <person name="Embley T.M."/>
            <person name="Coombs G.H."/>
            <person name="Mottram J.C."/>
            <person name="Tachezy J."/>
            <person name="Fraser-Liggett C.M."/>
            <person name="Johnson P.J."/>
        </authorList>
    </citation>
    <scope>NUCLEOTIDE SEQUENCE [LARGE SCALE GENOMIC DNA]</scope>
    <source>
        <strain evidence="5">G3</strain>
    </source>
</reference>
<dbReference type="VEuPathDB" id="TrichDB:TVAGG3_0175550"/>
<sequence>MHIAAEHDSIEVLNELILHRIDIDAKANNGYTALHFGVANNHLRVVKFLYCNNADLNKEAPGVGKATNLIKDEEIKEYFKNVSIFQKIQHYFKENNTFELLQIFAENPKMINFRGNSYLTPLILSVFNKNLPIANYLIKNGADMNACDKTGNTALHYAVVSNYMSLVHLIFLSGGNIDRANPITQETPRAMLQSLGITYSRDKPTLKEDKFMEICKAIESHNSAKAMELLVTSDRIFDITDKKGNNLLHLAAAEGLHEVVLFIATDKLHDMNIQNKDKNTALMIAYQKYTSINNNKDLWKVNPRNMNYMLVMKSLAYCNADLAELDTLMKHAIESGASEMNLILFLMDICHQYNHRKLPSGETFFMYAVRLGNLEAVCNMHPYGFDPADRNPTTGMTYLHYAYVHKNKIFLHMFQNLMLDDESDNLGVTATEVNKFINKCDLTRYNHIKLSNETVFDFYRAYAMQDTKRISSMLFLHKKLHRSCYANELHALHLVAMLDDYPLIDTCLEAEKESDCRDMHDMPPLFYCIKSGKLDTAKYMVSKKCKLTVKGPKGRNALHFAVLSCHQPTIDWVISKDIDLLAMDHNKRSCLHYMVIKCSTKVLKDTLKGKFFCVDVNDKDNRTPLSIACEMGNYDAVDFLVSNFDAFIDACDVKGNSPLLYAAANGHADIVLYLLKHNPQKLLNNMGQSALHLTNSVEVLNIFIQMNANTNLLDLRNRTPLHYNAARGNTKLIEVLLENGADCNIRDKEGFTPLEVAISCRQLEAARLLKTTGRDTLSLPLHAAVLSDNLQIVKECVAEDPARINQKDAFGRSAILLTENNKSADILKFLISKGADINAVNEEGSNIAHLVAYKLNLPLIDAIPQEIVNKRERKKNNSPLHLVLQRLLDSEAKSEDYDEELEYQHNNTDDPNGIDQTFERKPRRERLALVHIAVNSLLKKGADKTAMNSKYTTPLHMAACVDDWKLTELVMDKFMLDTLDQQDRTPLYIAVSMKNEEAAITLLEHGCGILGGPQGKAPPPFVAIQNGMCRTLEMMFKMGLEYGLTYKGETMMDAAAHQKVSEVSDVIKKYKGYKAKPKVKEINSDDGNRSQRRKSRHLRKDSIDPAIKEARLREEQRKKEEEQMKLQQQERAQLNQIQIQDSESSSSSDSTTSAPPPRKRKWSESSNKSYDYSDLSSNSES</sequence>
<dbReference type="SMART" id="SM00248">
    <property type="entry name" value="ANK"/>
    <property type="match status" value="21"/>
</dbReference>
<feature type="repeat" description="ANK" evidence="3">
    <location>
        <begin position="150"/>
        <end position="182"/>
    </location>
</feature>
<evidence type="ECO:0000313" key="5">
    <source>
        <dbReference type="EMBL" id="EAY21336.1"/>
    </source>
</evidence>
<feature type="region of interest" description="Disordered" evidence="4">
    <location>
        <begin position="1078"/>
        <end position="1181"/>
    </location>
</feature>
<dbReference type="Pfam" id="PF13637">
    <property type="entry name" value="Ank_4"/>
    <property type="match status" value="2"/>
</dbReference>
<dbReference type="Pfam" id="PF12796">
    <property type="entry name" value="Ank_2"/>
    <property type="match status" value="4"/>
</dbReference>
<feature type="region of interest" description="Disordered" evidence="4">
    <location>
        <begin position="895"/>
        <end position="919"/>
    </location>
</feature>
<gene>
    <name evidence="5" type="ORF">TVAG_167110</name>
</gene>
<dbReference type="AlphaFoldDB" id="A2DEB8"/>
<feature type="repeat" description="ANK" evidence="3">
    <location>
        <begin position="29"/>
        <end position="61"/>
    </location>
</feature>
<feature type="compositionally biased region" description="Basic and acidic residues" evidence="4">
    <location>
        <begin position="1100"/>
        <end position="1124"/>
    </location>
</feature>
<proteinExistence type="predicted"/>
<dbReference type="PROSITE" id="PS50297">
    <property type="entry name" value="ANK_REP_REGION"/>
    <property type="match status" value="6"/>
</dbReference>
<dbReference type="eggNOG" id="KOG4177">
    <property type="taxonomic scope" value="Eukaryota"/>
</dbReference>